<protein>
    <recommendedName>
        <fullName evidence="4">DUF4156 domain-containing protein</fullName>
    </recommendedName>
</protein>
<dbReference type="PROSITE" id="PS51257">
    <property type="entry name" value="PROKAR_LIPOPROTEIN"/>
    <property type="match status" value="1"/>
</dbReference>
<organism evidence="2 3">
    <name type="scientific">Candidatus Methylumidiphilus alinenensis</name>
    <dbReference type="NCBI Taxonomy" id="2202197"/>
    <lineage>
        <taxon>Bacteria</taxon>
        <taxon>Pseudomonadati</taxon>
        <taxon>Pseudomonadota</taxon>
        <taxon>Gammaproteobacteria</taxon>
        <taxon>Methylococcales</taxon>
        <taxon>Candidatus Methylumidiphilus</taxon>
    </lineage>
</organism>
<comment type="caution">
    <text evidence="2">The sequence shown here is derived from an EMBL/GenBank/DDBJ whole genome shotgun (WGS) entry which is preliminary data.</text>
</comment>
<feature type="signal peptide" evidence="1">
    <location>
        <begin position="1"/>
        <end position="24"/>
    </location>
</feature>
<proteinExistence type="predicted"/>
<evidence type="ECO:0008006" key="4">
    <source>
        <dbReference type="Google" id="ProtNLM"/>
    </source>
</evidence>
<feature type="chain" id="PRO_5015948754" description="DUF4156 domain-containing protein" evidence="1">
    <location>
        <begin position="25"/>
        <end position="109"/>
    </location>
</feature>
<dbReference type="InterPro" id="IPR025294">
    <property type="entry name" value="DUF4156"/>
</dbReference>
<keyword evidence="1" id="KW-0732">Signal</keyword>
<evidence type="ECO:0000256" key="1">
    <source>
        <dbReference type="SAM" id="SignalP"/>
    </source>
</evidence>
<dbReference type="AlphaFoldDB" id="A0A2W4QVX3"/>
<gene>
    <name evidence="2" type="ORF">DM484_21695</name>
</gene>
<dbReference type="EMBL" id="QJPH01000433">
    <property type="protein sequence ID" value="PZN74299.1"/>
    <property type="molecule type" value="Genomic_DNA"/>
</dbReference>
<dbReference type="Proteomes" id="UP000249396">
    <property type="component" value="Unassembled WGS sequence"/>
</dbReference>
<dbReference type="Pfam" id="PF13698">
    <property type="entry name" value="DUF4156"/>
    <property type="match status" value="1"/>
</dbReference>
<name>A0A2W4QVX3_9GAMM</name>
<accession>A0A2W4QVX3</accession>
<sequence>MNTIVKFIAAGLLSAGLLSGCAWVDLKPQADKVRILAAQEVGRCHELGRVSAVTAAKVGFIARGKDTVQEEVYRLARNNAADMGGDSVVAIGPLIEGEQAFKVYRCINP</sequence>
<reference evidence="2 3" key="1">
    <citation type="journal article" date="2018" name="Aquat. Microb. Ecol.">
        <title>Gammaproteobacterial methanotrophs dominate.</title>
        <authorList>
            <person name="Rissanen A.J."/>
            <person name="Saarenheimo J."/>
            <person name="Tiirola M."/>
            <person name="Peura S."/>
            <person name="Aalto S.L."/>
            <person name="Karvinen A."/>
            <person name="Nykanen H."/>
        </authorList>
    </citation>
    <scope>NUCLEOTIDE SEQUENCE [LARGE SCALE GENOMIC DNA]</scope>
    <source>
        <strain evidence="2">AMbin10</strain>
    </source>
</reference>
<evidence type="ECO:0000313" key="3">
    <source>
        <dbReference type="Proteomes" id="UP000249396"/>
    </source>
</evidence>
<evidence type="ECO:0000313" key="2">
    <source>
        <dbReference type="EMBL" id="PZN74299.1"/>
    </source>
</evidence>